<evidence type="ECO:0000313" key="2">
    <source>
        <dbReference type="EMBL" id="TDC57057.1"/>
    </source>
</evidence>
<organism evidence="2 3">
    <name type="scientific">Jiangella ureilytica</name>
    <dbReference type="NCBI Taxonomy" id="2530374"/>
    <lineage>
        <taxon>Bacteria</taxon>
        <taxon>Bacillati</taxon>
        <taxon>Actinomycetota</taxon>
        <taxon>Actinomycetes</taxon>
        <taxon>Jiangellales</taxon>
        <taxon>Jiangellaceae</taxon>
        <taxon>Jiangella</taxon>
    </lineage>
</organism>
<evidence type="ECO:0000256" key="1">
    <source>
        <dbReference type="SAM" id="MobiDB-lite"/>
    </source>
</evidence>
<keyword evidence="3" id="KW-1185">Reference proteome</keyword>
<dbReference type="Proteomes" id="UP000295621">
    <property type="component" value="Unassembled WGS sequence"/>
</dbReference>
<gene>
    <name evidence="2" type="ORF">E1212_00980</name>
</gene>
<sequence length="394" mass="40850">MAGLSAQASDPAPAAGPIRQEHPLPAEQVVRLLLPDSAALYAMQDAGYDFTGEFQRLPDGILIDALVTEEQLAGLGGYGAAVAGRATTRVTPATPQATPSAPAARATTAAAAADTVVIGRVDWFTTKGQGFLSVEVKSDALDAAALTLSWDGGSVEIEPYVDSGEYLYHRVLTRVDGPRPDAITVTSSLGGASTAEVTDWLHPTDTDIDRAGYEYGFIDGYLNPTQVYERLERLHEEHPDVTEVIELPNRTNGYRRLAQALFGTADDSRVGVDSLAWGHEGGNDISVELRDPGVASSALDVTVDGDAVTVHLATDASGVVTSTAAQVVGALNAEAGSLVKAYTYRGNPGAGVVAAAPPTLLSDHLAAPAEISRDPSRSGRCASATTATAAVRAC</sequence>
<dbReference type="EMBL" id="SMKL01000001">
    <property type="protein sequence ID" value="TDC57057.1"/>
    <property type="molecule type" value="Genomic_DNA"/>
</dbReference>
<dbReference type="OrthoDB" id="5240362at2"/>
<proteinExistence type="predicted"/>
<accession>A0A4R4S2Q4</accession>
<protein>
    <submittedName>
        <fullName evidence="2">Uncharacterized protein</fullName>
    </submittedName>
</protein>
<comment type="caution">
    <text evidence="2">The sequence shown here is derived from an EMBL/GenBank/DDBJ whole genome shotgun (WGS) entry which is preliminary data.</text>
</comment>
<dbReference type="RefSeq" id="WP_131977721.1">
    <property type="nucleotide sequence ID" value="NZ_SMKL01000001.1"/>
</dbReference>
<evidence type="ECO:0000313" key="3">
    <source>
        <dbReference type="Proteomes" id="UP000295621"/>
    </source>
</evidence>
<name>A0A4R4S2Q4_9ACTN</name>
<feature type="region of interest" description="Disordered" evidence="1">
    <location>
        <begin position="1"/>
        <end position="22"/>
    </location>
</feature>
<dbReference type="AlphaFoldDB" id="A0A4R4S2Q4"/>
<reference evidence="2 3" key="1">
    <citation type="submission" date="2019-02" db="EMBL/GenBank/DDBJ databases">
        <title>Draft genome sequences of novel Actinobacteria.</title>
        <authorList>
            <person name="Sahin N."/>
            <person name="Ay H."/>
            <person name="Saygin H."/>
        </authorList>
    </citation>
    <scope>NUCLEOTIDE SEQUENCE [LARGE SCALE GENOMIC DNA]</scope>
    <source>
        <strain evidence="2 3">KC603</strain>
    </source>
</reference>